<keyword evidence="2" id="KW-1185">Reference proteome</keyword>
<proteinExistence type="predicted"/>
<evidence type="ECO:0000313" key="1">
    <source>
        <dbReference type="EMBL" id="MQY07512.1"/>
    </source>
</evidence>
<accession>A0A7K0C338</accession>
<dbReference type="Proteomes" id="UP000487268">
    <property type="component" value="Unassembled WGS sequence"/>
</dbReference>
<sequence length="140" mass="14638">MTDRRVVLALIAIGAVGLAVVSGTITIRVATEAITGPLLRPLGHDQVERGLRGRPEITPAASPVPGAGRTHFMATRAGRVLVRCVGRDRIVLAGWSPGLGYAGLPREPGPGARVAIEFRGADGTYRIIAACTNSVPRLLE</sequence>
<protein>
    <submittedName>
        <fullName evidence="1">Uncharacterized protein</fullName>
    </submittedName>
</protein>
<dbReference type="OrthoDB" id="3782348at2"/>
<dbReference type="RefSeq" id="WP_153537337.1">
    <property type="nucleotide sequence ID" value="NZ_WEGH01000003.1"/>
</dbReference>
<organism evidence="1 2">
    <name type="scientific">Actinomadura macrotermitis</name>
    <dbReference type="NCBI Taxonomy" id="2585200"/>
    <lineage>
        <taxon>Bacteria</taxon>
        <taxon>Bacillati</taxon>
        <taxon>Actinomycetota</taxon>
        <taxon>Actinomycetes</taxon>
        <taxon>Streptosporangiales</taxon>
        <taxon>Thermomonosporaceae</taxon>
        <taxon>Actinomadura</taxon>
    </lineage>
</organism>
<name>A0A7K0C338_9ACTN</name>
<dbReference type="EMBL" id="WEGH01000003">
    <property type="protein sequence ID" value="MQY07512.1"/>
    <property type="molecule type" value="Genomic_DNA"/>
</dbReference>
<dbReference type="AlphaFoldDB" id="A0A7K0C338"/>
<comment type="caution">
    <text evidence="1">The sequence shown here is derived from an EMBL/GenBank/DDBJ whole genome shotgun (WGS) entry which is preliminary data.</text>
</comment>
<gene>
    <name evidence="1" type="ORF">ACRB68_56130</name>
</gene>
<evidence type="ECO:0000313" key="2">
    <source>
        <dbReference type="Proteomes" id="UP000487268"/>
    </source>
</evidence>
<reference evidence="1 2" key="1">
    <citation type="submission" date="2019-10" db="EMBL/GenBank/DDBJ databases">
        <title>Actinomadura rubteroloni sp. nov. and Actinomadura macrotermitis sp. nov., isolated from the gut of fungus growing-termite Macrotermes natalensis.</title>
        <authorList>
            <person name="Benndorf R."/>
            <person name="Martin K."/>
            <person name="Kuefner M."/>
            <person name="De Beer W."/>
            <person name="Kaster A.-K."/>
            <person name="Vollmers J."/>
            <person name="Poulsen M."/>
            <person name="Beemelmanns C."/>
        </authorList>
    </citation>
    <scope>NUCLEOTIDE SEQUENCE [LARGE SCALE GENOMIC DNA]</scope>
    <source>
        <strain evidence="1 2">RB68</strain>
    </source>
</reference>